<dbReference type="Pfam" id="PF00156">
    <property type="entry name" value="Pribosyltran"/>
    <property type="match status" value="1"/>
</dbReference>
<organism evidence="4 5">
    <name type="scientific">Ferrovibrio terrae</name>
    <dbReference type="NCBI Taxonomy" id="2594003"/>
    <lineage>
        <taxon>Bacteria</taxon>
        <taxon>Pseudomonadati</taxon>
        <taxon>Pseudomonadota</taxon>
        <taxon>Alphaproteobacteria</taxon>
        <taxon>Rhodospirillales</taxon>
        <taxon>Rhodospirillaceae</taxon>
        <taxon>Ferrovibrio</taxon>
    </lineage>
</organism>
<evidence type="ECO:0000313" key="4">
    <source>
        <dbReference type="EMBL" id="QDO97824.1"/>
    </source>
</evidence>
<reference evidence="4 5" key="1">
    <citation type="submission" date="2019-07" db="EMBL/GenBank/DDBJ databases">
        <title>Genome sequencing for Ferrovibrio sp. K5.</title>
        <authorList>
            <person name="Park S.-J."/>
        </authorList>
    </citation>
    <scope>NUCLEOTIDE SEQUENCE [LARGE SCALE GENOMIC DNA]</scope>
    <source>
        <strain evidence="4 5">K5</strain>
    </source>
</reference>
<dbReference type="Gene3D" id="3.40.50.2020">
    <property type="match status" value="1"/>
</dbReference>
<dbReference type="InterPro" id="IPR051910">
    <property type="entry name" value="ComF/GntX_DNA_util-trans"/>
</dbReference>
<dbReference type="EMBL" id="CP041636">
    <property type="protein sequence ID" value="QDO97824.1"/>
    <property type="molecule type" value="Genomic_DNA"/>
</dbReference>
<feature type="domain" description="Phosphoribosyltransferase" evidence="2">
    <location>
        <begin position="211"/>
        <end position="253"/>
    </location>
</feature>
<keyword evidence="5" id="KW-1185">Reference proteome</keyword>
<dbReference type="PANTHER" id="PTHR47505">
    <property type="entry name" value="DNA UTILIZATION PROTEIN YHGH"/>
    <property type="match status" value="1"/>
</dbReference>
<feature type="domain" description="Double zinc ribbon" evidence="3">
    <location>
        <begin position="26"/>
        <end position="84"/>
    </location>
</feature>
<dbReference type="InterPro" id="IPR029057">
    <property type="entry name" value="PRTase-like"/>
</dbReference>
<dbReference type="InterPro" id="IPR044005">
    <property type="entry name" value="DZR_2"/>
</dbReference>
<sequence length="262" mass="28359">MQDTLAVQIVSRSWKRLWRSAWRGGVDALLPPQCMLCTAQVDEPGRLCLDCWPSVGFIADPCCPTCGVPHAVPVPDGLVCGACLKDTPPFARARAAFVYGGGGRDLVLRFKRGDRTDLAPGLAALMRQAGAPLLTECDMILPVPLHRWRLWRRRFNQSALLARALGGVTGKPVLLDLLQRRRATRSLGRLNRAARRRELAGAIAVDPGQAAAIRGRRLLLVDDVFTTGATVNACCRALLRAGAAEVTVLTLARVVRAEQSAI</sequence>
<dbReference type="Proteomes" id="UP000317496">
    <property type="component" value="Chromosome"/>
</dbReference>
<dbReference type="InterPro" id="IPR000836">
    <property type="entry name" value="PRTase_dom"/>
</dbReference>
<proteinExistence type="inferred from homology"/>
<accession>A0A516H227</accession>
<comment type="similarity">
    <text evidence="1">Belongs to the ComF/GntX family.</text>
</comment>
<dbReference type="RefSeq" id="WP_144068805.1">
    <property type="nucleotide sequence ID" value="NZ_CP041636.1"/>
</dbReference>
<evidence type="ECO:0000256" key="1">
    <source>
        <dbReference type="ARBA" id="ARBA00008007"/>
    </source>
</evidence>
<dbReference type="SUPFAM" id="SSF53271">
    <property type="entry name" value="PRTase-like"/>
    <property type="match status" value="1"/>
</dbReference>
<evidence type="ECO:0000259" key="2">
    <source>
        <dbReference type="Pfam" id="PF00156"/>
    </source>
</evidence>
<dbReference type="KEGG" id="fer:FNB15_11345"/>
<dbReference type="PANTHER" id="PTHR47505:SF1">
    <property type="entry name" value="DNA UTILIZATION PROTEIN YHGH"/>
    <property type="match status" value="1"/>
</dbReference>
<gene>
    <name evidence="4" type="ORF">FNB15_11345</name>
</gene>
<evidence type="ECO:0000313" key="5">
    <source>
        <dbReference type="Proteomes" id="UP000317496"/>
    </source>
</evidence>
<dbReference type="CDD" id="cd06223">
    <property type="entry name" value="PRTases_typeI"/>
    <property type="match status" value="1"/>
</dbReference>
<evidence type="ECO:0000259" key="3">
    <source>
        <dbReference type="Pfam" id="PF18912"/>
    </source>
</evidence>
<dbReference type="AlphaFoldDB" id="A0A516H227"/>
<dbReference type="Pfam" id="PF18912">
    <property type="entry name" value="DZR_2"/>
    <property type="match status" value="1"/>
</dbReference>
<protein>
    <submittedName>
        <fullName evidence="4">ComF family protein</fullName>
    </submittedName>
</protein>
<name>A0A516H227_9PROT</name>
<dbReference type="OrthoDB" id="9779910at2"/>